<protein>
    <submittedName>
        <fullName evidence="1">32524_t:CDS:1</fullName>
    </submittedName>
</protein>
<keyword evidence="2" id="KW-1185">Reference proteome</keyword>
<sequence length="128" mass="15192">SFLSNERLRGSDADWLRRLWLTSRARQLLRMGFSYDWVEEIYSTLKKTSPLAKEISEQEMKQNKEVDFAFAQKYQLSIKGVGFSHNRIFYDKYSQYGDNLDISGFFSNSNGRKEELMEIINQKLEKKQ</sequence>
<evidence type="ECO:0000313" key="2">
    <source>
        <dbReference type="Proteomes" id="UP000789920"/>
    </source>
</evidence>
<reference evidence="1" key="1">
    <citation type="submission" date="2021-06" db="EMBL/GenBank/DDBJ databases">
        <authorList>
            <person name="Kallberg Y."/>
            <person name="Tangrot J."/>
            <person name="Rosling A."/>
        </authorList>
    </citation>
    <scope>NUCLEOTIDE SEQUENCE</scope>
    <source>
        <strain evidence="1">MA461A</strain>
    </source>
</reference>
<dbReference type="Proteomes" id="UP000789920">
    <property type="component" value="Unassembled WGS sequence"/>
</dbReference>
<organism evidence="1 2">
    <name type="scientific">Racocetra persica</name>
    <dbReference type="NCBI Taxonomy" id="160502"/>
    <lineage>
        <taxon>Eukaryota</taxon>
        <taxon>Fungi</taxon>
        <taxon>Fungi incertae sedis</taxon>
        <taxon>Mucoromycota</taxon>
        <taxon>Glomeromycotina</taxon>
        <taxon>Glomeromycetes</taxon>
        <taxon>Diversisporales</taxon>
        <taxon>Gigasporaceae</taxon>
        <taxon>Racocetra</taxon>
    </lineage>
</organism>
<gene>
    <name evidence="1" type="ORF">RPERSI_LOCUS26776</name>
</gene>
<evidence type="ECO:0000313" key="1">
    <source>
        <dbReference type="EMBL" id="CAG8826615.1"/>
    </source>
</evidence>
<feature type="non-terminal residue" evidence="1">
    <location>
        <position position="128"/>
    </location>
</feature>
<accession>A0ACA9S5V2</accession>
<name>A0ACA9S5V2_9GLOM</name>
<dbReference type="EMBL" id="CAJVQC010092478">
    <property type="protein sequence ID" value="CAG8826615.1"/>
    <property type="molecule type" value="Genomic_DNA"/>
</dbReference>
<comment type="caution">
    <text evidence="1">The sequence shown here is derived from an EMBL/GenBank/DDBJ whole genome shotgun (WGS) entry which is preliminary data.</text>
</comment>
<feature type="non-terminal residue" evidence="1">
    <location>
        <position position="1"/>
    </location>
</feature>
<proteinExistence type="predicted"/>